<evidence type="ECO:0000313" key="2">
    <source>
        <dbReference type="Proteomes" id="UP000749471"/>
    </source>
</evidence>
<protein>
    <submittedName>
        <fullName evidence="1">Uncharacterized protein</fullName>
    </submittedName>
</protein>
<comment type="caution">
    <text evidence="1">The sequence shown here is derived from an EMBL/GenBank/DDBJ whole genome shotgun (WGS) entry which is preliminary data.</text>
</comment>
<keyword evidence="2" id="KW-1185">Reference proteome</keyword>
<evidence type="ECO:0000313" key="1">
    <source>
        <dbReference type="EMBL" id="MBU5439465.1"/>
    </source>
</evidence>
<dbReference type="Proteomes" id="UP000749471">
    <property type="component" value="Unassembled WGS sequence"/>
</dbReference>
<name>A0ABS6EAM5_9FIRM</name>
<accession>A0ABS6EAM5</accession>
<dbReference type="RefSeq" id="WP_216521172.1">
    <property type="nucleotide sequence ID" value="NZ_JAHLPM010000015.1"/>
</dbReference>
<sequence length="93" mass="10924">MSQVESILDLRYNLAALAIAICSEEFMLPDEALSIIEEKKFILGNEDLEDMLRLRDQGVTYRELAEIYNSTDSNIHHRLKRYTKKRTYSRQAK</sequence>
<proteinExistence type="predicted"/>
<reference evidence="1 2" key="1">
    <citation type="submission" date="2021-06" db="EMBL/GenBank/DDBJ databases">
        <authorList>
            <person name="Sun Q."/>
            <person name="Li D."/>
        </authorList>
    </citation>
    <scope>NUCLEOTIDE SEQUENCE [LARGE SCALE GENOMIC DNA]</scope>
    <source>
        <strain evidence="1 2">MSJ-40</strain>
    </source>
</reference>
<dbReference type="EMBL" id="JAHLPM010000015">
    <property type="protein sequence ID" value="MBU5439465.1"/>
    <property type="molecule type" value="Genomic_DNA"/>
</dbReference>
<gene>
    <name evidence="1" type="ORF">KQI42_15730</name>
</gene>
<organism evidence="1 2">
    <name type="scientific">Tissierella simiarum</name>
    <dbReference type="NCBI Taxonomy" id="2841534"/>
    <lineage>
        <taxon>Bacteria</taxon>
        <taxon>Bacillati</taxon>
        <taxon>Bacillota</taxon>
        <taxon>Tissierellia</taxon>
        <taxon>Tissierellales</taxon>
        <taxon>Tissierellaceae</taxon>
        <taxon>Tissierella</taxon>
    </lineage>
</organism>